<evidence type="ECO:0000256" key="8">
    <source>
        <dbReference type="SAM" id="MobiDB-lite"/>
    </source>
</evidence>
<dbReference type="PANTHER" id="PTHR46652">
    <property type="entry name" value="LEUCINE-RICH REPEAT AND IQ DOMAIN-CONTAINING PROTEIN 1-RELATED"/>
    <property type="match status" value="1"/>
</dbReference>
<keyword evidence="9" id="KW-1133">Transmembrane helix</keyword>
<dbReference type="InterPro" id="IPR050836">
    <property type="entry name" value="SDS22/Internalin_LRR"/>
</dbReference>
<dbReference type="Pfam" id="PF12799">
    <property type="entry name" value="LRR_4"/>
    <property type="match status" value="1"/>
</dbReference>
<dbReference type="InterPro" id="IPR001611">
    <property type="entry name" value="Leu-rich_rpt"/>
</dbReference>
<organism evidence="12 13">
    <name type="scientific">Listeria welshimeri</name>
    <dbReference type="NCBI Taxonomy" id="1643"/>
    <lineage>
        <taxon>Bacteria</taxon>
        <taxon>Bacillati</taxon>
        <taxon>Bacillota</taxon>
        <taxon>Bacilli</taxon>
        <taxon>Bacillales</taxon>
        <taxon>Listeriaceae</taxon>
        <taxon>Listeria</taxon>
    </lineage>
</organism>
<reference evidence="12 13" key="1">
    <citation type="submission" date="2017-09" db="EMBL/GenBank/DDBJ databases">
        <title>Draft Genomes of 144 Listeria Monocytogenes isolates from foods.</title>
        <authorList>
            <person name="Wu C.H."/>
            <person name="Ng J."/>
            <person name="Kiang D."/>
            <person name="Chen C.-Y."/>
            <person name="Frink S."/>
            <person name="Lafrades M."/>
            <person name="Morales C."/>
            <person name="Park P."/>
            <person name="Zwick M."/>
        </authorList>
    </citation>
    <scope>NUCLEOTIDE SEQUENCE [LARGE SCALE GENOMIC DNA]</scope>
    <source>
        <strain evidence="12 13">CDPHFDLB-F14M01633.75-2</strain>
    </source>
</reference>
<dbReference type="InterPro" id="IPR013783">
    <property type="entry name" value="Ig-like_fold"/>
</dbReference>
<dbReference type="Pfam" id="PF18981">
    <property type="entry name" value="InlK_D3"/>
    <property type="match status" value="2"/>
</dbReference>
<dbReference type="SMART" id="SM00365">
    <property type="entry name" value="LRR_SD22"/>
    <property type="match status" value="6"/>
</dbReference>
<dbReference type="RefSeq" id="WP_097350987.1">
    <property type="nucleotide sequence ID" value="NZ_NYPG01000014.1"/>
</dbReference>
<dbReference type="InterPro" id="IPR014756">
    <property type="entry name" value="Ig_E-set"/>
</dbReference>
<comment type="similarity">
    <text evidence="3">Belongs to the internalin family.</text>
</comment>
<dbReference type="SMART" id="SM00364">
    <property type="entry name" value="LRR_BAC"/>
    <property type="match status" value="7"/>
</dbReference>
<dbReference type="NCBIfam" id="TIGR02543">
    <property type="entry name" value="List_Bact_rpt"/>
    <property type="match status" value="5"/>
</dbReference>
<dbReference type="InterPro" id="IPR003591">
    <property type="entry name" value="Leu-rich_rpt_typical-subtyp"/>
</dbReference>
<dbReference type="SMART" id="SM00369">
    <property type="entry name" value="LRR_TYP"/>
    <property type="match status" value="6"/>
</dbReference>
<dbReference type="InterPro" id="IPR013378">
    <property type="entry name" value="InlB-like_B-rpt"/>
</dbReference>
<feature type="region of interest" description="Disordered" evidence="8">
    <location>
        <begin position="31"/>
        <end position="77"/>
    </location>
</feature>
<feature type="region of interest" description="Disordered" evidence="8">
    <location>
        <begin position="1311"/>
        <end position="1351"/>
    </location>
</feature>
<feature type="compositionally biased region" description="Basic and acidic residues" evidence="8">
    <location>
        <begin position="59"/>
        <end position="73"/>
    </location>
</feature>
<keyword evidence="9" id="KW-0812">Transmembrane</keyword>
<dbReference type="SUPFAM" id="SSF52058">
    <property type="entry name" value="L domain-like"/>
    <property type="match status" value="2"/>
</dbReference>
<dbReference type="InterPro" id="IPR032675">
    <property type="entry name" value="LRR_dom_sf"/>
</dbReference>
<dbReference type="InterPro" id="IPR044056">
    <property type="entry name" value="InlI_Ig-like"/>
</dbReference>
<evidence type="ECO:0000256" key="2">
    <source>
        <dbReference type="ARBA" id="ARBA00004613"/>
    </source>
</evidence>
<gene>
    <name evidence="12" type="ORF">AFZ32_14230</name>
</gene>
<evidence type="ECO:0000259" key="11">
    <source>
        <dbReference type="Pfam" id="PF18981"/>
    </source>
</evidence>
<comment type="subcellular location">
    <subcellularLocation>
        <location evidence="1">Cell envelope</location>
    </subcellularLocation>
    <subcellularLocation>
        <location evidence="2">Secreted</location>
    </subcellularLocation>
</comment>
<keyword evidence="9" id="KW-0472">Membrane</keyword>
<dbReference type="InterPro" id="IPR014755">
    <property type="entry name" value="Cu-Rt/internalin_Ig-like"/>
</dbReference>
<feature type="transmembrane region" description="Helical" evidence="9">
    <location>
        <begin position="1384"/>
        <end position="1402"/>
    </location>
</feature>
<dbReference type="NCBIfam" id="NF033932">
    <property type="entry name" value="LapB_rpt_80"/>
    <property type="match status" value="2"/>
</dbReference>
<dbReference type="PROSITE" id="PS51450">
    <property type="entry name" value="LRR"/>
    <property type="match status" value="3"/>
</dbReference>
<evidence type="ECO:0000259" key="10">
    <source>
        <dbReference type="Pfam" id="PF08191"/>
    </source>
</evidence>
<keyword evidence="4" id="KW-0964">Secreted</keyword>
<comment type="caution">
    <text evidence="12">The sequence shown here is derived from an EMBL/GenBank/DDBJ whole genome shotgun (WGS) entry which is preliminary data.</text>
</comment>
<dbReference type="EMBL" id="NYPG01000014">
    <property type="protein sequence ID" value="PDK40121.1"/>
    <property type="molecule type" value="Genomic_DNA"/>
</dbReference>
<name>A0ABX4IC32_LISWE</name>
<feature type="domain" description="Internalin I Ig-like" evidence="11">
    <location>
        <begin position="803"/>
        <end position="877"/>
    </location>
</feature>
<keyword evidence="7" id="KW-0677">Repeat</keyword>
<feature type="domain" description="Internalin I Ig-like" evidence="11">
    <location>
        <begin position="883"/>
        <end position="957"/>
    </location>
</feature>
<dbReference type="Pfam" id="PF09479">
    <property type="entry name" value="Flg_new"/>
    <property type="match status" value="5"/>
</dbReference>
<evidence type="ECO:0000256" key="4">
    <source>
        <dbReference type="ARBA" id="ARBA00022525"/>
    </source>
</evidence>
<dbReference type="SUPFAM" id="SSF81296">
    <property type="entry name" value="E set domains"/>
    <property type="match status" value="1"/>
</dbReference>
<dbReference type="Pfam" id="PF08191">
    <property type="entry name" value="LRR_adjacent"/>
    <property type="match status" value="1"/>
</dbReference>
<accession>A0ABX4IC32</accession>
<keyword evidence="6" id="KW-0732">Signal</keyword>
<evidence type="ECO:0000313" key="12">
    <source>
        <dbReference type="EMBL" id="PDK40121.1"/>
    </source>
</evidence>
<dbReference type="Gene3D" id="2.60.40.1220">
    <property type="match status" value="1"/>
</dbReference>
<dbReference type="Proteomes" id="UP000219632">
    <property type="component" value="Unassembled WGS sequence"/>
</dbReference>
<protein>
    <submittedName>
        <fullName evidence="12">Internalin</fullName>
    </submittedName>
</protein>
<sequence>MKVKIKFIIVAGVVLFQSLNTYPIPITAEERVTSEKTPETSVVEANDAEEPTETPETPTAEKEPIIKEEKTEGPTEEVVEVPKVIEEKTAPKNLGQQLRTTGLQEESTYASVFPDEALAPVIAKAATGSDDVSQTVTQTALDKVTTLTATSIGISNLTGMDLLTNVTNVNVSGNQITDISPLTNLPNLVTLNVSNNQLDNITLSAENNLPKLTTITSTGNNLVTINIQDLPKFQTLTCDAAGTKMLSELTLRNLPKLYTAVTSGSNGVVFQGSPNLTKVTLENLAVLSNGIYLTQCGITDLIIKDIPFITNIQINRNQLTTLEKLENLPAVKTLQASNNKIAEFENMQALPNLTSLYLSGNSLTELIMDQATAEKFPKLSLLDIIANSLTKIDVQKQPQLQYMYCDTGYSSKITEVTLKSLPRLISATYNSVGINFERSSLLKKVYLEDLPLPSSVNVTDCGLEELVIRNLPKLTFISAYTNQLTTLEGLENLPVVSEINVSSNKITELENMQSLPNLKKLTISYNKLTSLVMNQETSEKWPNLENIYLTQNELTKFDVQNQPKLKTIAFNSSYSQLTEATLKNLPQLTAASVSSLGISFTNSAKLSKVTIENLPAFPSSSSITISSCNTEELVLKDIPLVKNITLSGNKLSTLDGLENLPSVTSLNVSENELTDTESMPTLPNLSTLTLSNNHISTLPETLLTKAPVLTTLNAINQTITLPKKVVVTDLVLDNPVNNLGVIPSAKSISNQGTYQNNQITWLLGNIQYTSSVSYQFNEPVNNSVIKGTFSGKVNQPIKASSIPVITANKEVTYAKNTEVTETEFLKDISASVTGNATLSSDFDQIVDFGKAGSYEVTLNATNSDGVEAVPVKVTVHVAKSPAPVITADQSISYIQNTEVSSSAFLEAIHATTNDGSPISSDVETAVKWAEVGDYPVTLRAINEDGVEAVPVKVMVHIEKAPVYSYTVYFDIDGEEARETIQADTLLPEPAAPTKEGYTFTGWYDAPTDGTKWDFETDKMPANDMTLYAQFTINQYTAKLDAEGTIVSENVTYNELVPEPVAPTKEGYTFTGWYDAPTGGTKWDFETDKMPSNDMTLYAQFTINQYTAKLDAEGTIVSENVTYNELVPEPAAPTKEGYTFTGWYDAPTGGTKWDFETDKMPANDMTLYAQFTINQYTAKLDAEGTIVSENVTYNEIVPEPVAPTKEGYTFTGWYDAPTGGTKWDFETDKMPANDMTLYAQFTINQYTAKLDAEGTIVSENVTYNELVPEPAAPTKEGYTFTGWYDAPTDGTKWDFETDKMPANDMTLYAQFSKNSSDDGTGKGGTPGNPTGTNPEPTDKNPSNPPQGDDGNRVFSLKVNKLIDNKEKTVNGKHLTLPATGDNHNLTNYLQVIGSFLLLAFFWMRSSKNKKVKKEKNS</sequence>
<evidence type="ECO:0000256" key="7">
    <source>
        <dbReference type="ARBA" id="ARBA00022737"/>
    </source>
</evidence>
<dbReference type="Gene3D" id="3.80.10.10">
    <property type="entry name" value="Ribonuclease Inhibitor"/>
    <property type="match status" value="2"/>
</dbReference>
<dbReference type="InterPro" id="IPR025875">
    <property type="entry name" value="Leu-rich_rpt_4"/>
</dbReference>
<dbReference type="PANTHER" id="PTHR46652:SF3">
    <property type="entry name" value="LEUCINE-RICH REPEAT-CONTAINING PROTEIN 9"/>
    <property type="match status" value="1"/>
</dbReference>
<evidence type="ECO:0000256" key="6">
    <source>
        <dbReference type="ARBA" id="ARBA00022729"/>
    </source>
</evidence>
<keyword evidence="5" id="KW-0433">Leucine-rich repeat</keyword>
<dbReference type="Gene3D" id="2.60.40.10">
    <property type="entry name" value="Immunoglobulins"/>
    <property type="match status" value="2"/>
</dbReference>
<evidence type="ECO:0000256" key="9">
    <source>
        <dbReference type="SAM" id="Phobius"/>
    </source>
</evidence>
<keyword evidence="13" id="KW-1185">Reference proteome</keyword>
<evidence type="ECO:0000256" key="3">
    <source>
        <dbReference type="ARBA" id="ARBA00009432"/>
    </source>
</evidence>
<feature type="domain" description="Internalin Ig-like inter-repeat region" evidence="10">
    <location>
        <begin position="746"/>
        <end position="798"/>
    </location>
</feature>
<evidence type="ECO:0000256" key="5">
    <source>
        <dbReference type="ARBA" id="ARBA00022614"/>
    </source>
</evidence>
<proteinExistence type="inferred from homology"/>
<dbReference type="Gene3D" id="2.60.40.4270">
    <property type="entry name" value="Listeria-Bacteroides repeat domain"/>
    <property type="match status" value="5"/>
</dbReference>
<dbReference type="InterPro" id="IPR035986">
    <property type="entry name" value="PKD_dom_sf"/>
</dbReference>
<evidence type="ECO:0000313" key="13">
    <source>
        <dbReference type="Proteomes" id="UP000219632"/>
    </source>
</evidence>
<evidence type="ECO:0000256" key="1">
    <source>
        <dbReference type="ARBA" id="ARBA00004196"/>
    </source>
</evidence>
<dbReference type="SUPFAM" id="SSF49299">
    <property type="entry name" value="PKD domain"/>
    <property type="match status" value="1"/>
</dbReference>
<dbReference type="InterPro" id="IPR012569">
    <property type="entry name" value="Inl_IR"/>
</dbReference>
<dbReference type="InterPro" id="IPR042229">
    <property type="entry name" value="Listeria/Bacterioides_rpt_sf"/>
</dbReference>